<sequence>MKYLVVLAATVALAGCGGSVREQAEAQCAQQTEAMGAQLTAAGVDPAEFCTCILADIDDSSSVADANDAITGRTQQCVAEALQSATAS</sequence>
<keyword evidence="2" id="KW-1185">Reference proteome</keyword>
<gene>
    <name evidence="1" type="ORF">DFR46_0525</name>
</gene>
<dbReference type="PROSITE" id="PS51257">
    <property type="entry name" value="PROKAR_LIPOPROTEIN"/>
    <property type="match status" value="1"/>
</dbReference>
<evidence type="ECO:0000313" key="2">
    <source>
        <dbReference type="Proteomes" id="UP000256310"/>
    </source>
</evidence>
<evidence type="ECO:0008006" key="3">
    <source>
        <dbReference type="Google" id="ProtNLM"/>
    </source>
</evidence>
<name>A0A3D9FCI7_9SPHN</name>
<accession>A0A3D9FCI7</accession>
<dbReference type="AlphaFoldDB" id="A0A3D9FCI7"/>
<dbReference type="RefSeq" id="WP_116235039.1">
    <property type="nucleotide sequence ID" value="NZ_QRDP01000004.1"/>
</dbReference>
<proteinExistence type="predicted"/>
<comment type="caution">
    <text evidence="1">The sequence shown here is derived from an EMBL/GenBank/DDBJ whole genome shotgun (WGS) entry which is preliminary data.</text>
</comment>
<protein>
    <recommendedName>
        <fullName evidence="3">Lipoprotein</fullName>
    </recommendedName>
</protein>
<reference evidence="1 2" key="1">
    <citation type="submission" date="2018-07" db="EMBL/GenBank/DDBJ databases">
        <title>Genomic Encyclopedia of Type Strains, Phase IV (KMG-IV): sequencing the most valuable type-strain genomes for metagenomic binning, comparative biology and taxonomic classification.</title>
        <authorList>
            <person name="Goeker M."/>
        </authorList>
    </citation>
    <scope>NUCLEOTIDE SEQUENCE [LARGE SCALE GENOMIC DNA]</scope>
    <source>
        <strain evidence="1 2">DSM 26725</strain>
    </source>
</reference>
<organism evidence="1 2">
    <name type="scientific">Parasphingopyxis lamellibrachiae</name>
    <dbReference type="NCBI Taxonomy" id="680125"/>
    <lineage>
        <taxon>Bacteria</taxon>
        <taxon>Pseudomonadati</taxon>
        <taxon>Pseudomonadota</taxon>
        <taxon>Alphaproteobacteria</taxon>
        <taxon>Sphingomonadales</taxon>
        <taxon>Sphingomonadaceae</taxon>
        <taxon>Parasphingopyxis</taxon>
    </lineage>
</organism>
<dbReference type="EMBL" id="QRDP01000004">
    <property type="protein sequence ID" value="RED15530.1"/>
    <property type="molecule type" value="Genomic_DNA"/>
</dbReference>
<dbReference type="Proteomes" id="UP000256310">
    <property type="component" value="Unassembled WGS sequence"/>
</dbReference>
<evidence type="ECO:0000313" key="1">
    <source>
        <dbReference type="EMBL" id="RED15530.1"/>
    </source>
</evidence>